<name>A0ABU7JGS7_9GAMM</name>
<comment type="caution">
    <text evidence="2">The sequence shown here is derived from an EMBL/GenBank/DDBJ whole genome shotgun (WGS) entry which is preliminary data.</text>
</comment>
<feature type="domain" description="Chromosomal replication initiator protein DnaA ATPAse" evidence="1">
    <location>
        <begin position="18"/>
        <end position="144"/>
    </location>
</feature>
<dbReference type="EMBL" id="JAUGZK010000008">
    <property type="protein sequence ID" value="MEE2024879.1"/>
    <property type="molecule type" value="Genomic_DNA"/>
</dbReference>
<evidence type="ECO:0000313" key="3">
    <source>
        <dbReference type="Proteomes" id="UP001339167"/>
    </source>
</evidence>
<dbReference type="PANTHER" id="PTHR30050">
    <property type="entry name" value="CHROMOSOMAL REPLICATION INITIATOR PROTEIN DNAA"/>
    <property type="match status" value="1"/>
</dbReference>
<keyword evidence="3" id="KW-1185">Reference proteome</keyword>
<dbReference type="Gene3D" id="3.40.50.300">
    <property type="entry name" value="P-loop containing nucleotide triphosphate hydrolases"/>
    <property type="match status" value="1"/>
</dbReference>
<dbReference type="PANTHER" id="PTHR30050:SF4">
    <property type="entry name" value="ATP-BINDING PROTEIN RV3427C IN INSERTION SEQUENCE-RELATED"/>
    <property type="match status" value="1"/>
</dbReference>
<dbReference type="InterPro" id="IPR013317">
    <property type="entry name" value="DnaA_dom"/>
</dbReference>
<organism evidence="2 3">
    <name type="scientific">Alkalimonas mucilaginosa</name>
    <dbReference type="NCBI Taxonomy" id="3057676"/>
    <lineage>
        <taxon>Bacteria</taxon>
        <taxon>Pseudomonadati</taxon>
        <taxon>Pseudomonadota</taxon>
        <taxon>Gammaproteobacteria</taxon>
        <taxon>Alkalimonas</taxon>
    </lineage>
</organism>
<dbReference type="RefSeq" id="WP_330088206.1">
    <property type="nucleotide sequence ID" value="NZ_JAUGZK010000008.1"/>
</dbReference>
<evidence type="ECO:0000259" key="1">
    <source>
        <dbReference type="Pfam" id="PF00308"/>
    </source>
</evidence>
<dbReference type="SUPFAM" id="SSF52540">
    <property type="entry name" value="P-loop containing nucleoside triphosphate hydrolases"/>
    <property type="match status" value="1"/>
</dbReference>
<accession>A0ABU7JGS7</accession>
<dbReference type="InterPro" id="IPR027417">
    <property type="entry name" value="P-loop_NTPase"/>
</dbReference>
<dbReference type="Pfam" id="PF00308">
    <property type="entry name" value="Bac_DnaA"/>
    <property type="match status" value="1"/>
</dbReference>
<dbReference type="Proteomes" id="UP001339167">
    <property type="component" value="Unassembled WGS sequence"/>
</dbReference>
<proteinExistence type="predicted"/>
<protein>
    <submittedName>
        <fullName evidence="2">DnaA/Hda family protein</fullName>
    </submittedName>
</protein>
<evidence type="ECO:0000313" key="2">
    <source>
        <dbReference type="EMBL" id="MEE2024879.1"/>
    </source>
</evidence>
<reference evidence="2 3" key="1">
    <citation type="submission" date="2023-06" db="EMBL/GenBank/DDBJ databases">
        <title>Alkalimonas sp., MEB004 an alkaliphilic bacterium isolated from Lonar Lake, India.</title>
        <authorList>
            <person name="Joshi A."/>
            <person name="Thite S."/>
        </authorList>
    </citation>
    <scope>NUCLEOTIDE SEQUENCE [LARGE SCALE GENOMIC DNA]</scope>
    <source>
        <strain evidence="2 3">MEB004</strain>
    </source>
</reference>
<sequence length="231" mass="26150">MSMKQNGRGMMTDSLLHANKTINNLVRCEYNDNAMSTALRFIAEPASSQLTIDSQHGNGDGMTHLLLGLGHELVSSNTDTWVITAERMLYRHSKELLDWKKLFDVDWLLIDDINFLFGKPDKLTHPLVEMLALRNKAGKKTIFTVAIEVGAQPQCLPDKYLELLYSGEVSRLELPSQADKLKIARAMCQQLDYIPEIKMLTRMVNDAGNIRQLEGLLSRYNAQQGWSLHGF</sequence>
<gene>
    <name evidence="2" type="ORF">QWF21_11530</name>
</gene>